<gene>
    <name evidence="2" type="ORF">CCUR1050_LOCUS15226</name>
</gene>
<evidence type="ECO:0000313" key="2">
    <source>
        <dbReference type="EMBL" id="CAD8637542.1"/>
    </source>
</evidence>
<name>A0A7S0MCM7_9CRYP</name>
<organism evidence="2">
    <name type="scientific">Cryptomonas curvata</name>
    <dbReference type="NCBI Taxonomy" id="233186"/>
    <lineage>
        <taxon>Eukaryota</taxon>
        <taxon>Cryptophyceae</taxon>
        <taxon>Cryptomonadales</taxon>
        <taxon>Cryptomonadaceae</taxon>
        <taxon>Cryptomonas</taxon>
    </lineage>
</organism>
<proteinExistence type="predicted"/>
<feature type="coiled-coil region" evidence="1">
    <location>
        <begin position="189"/>
        <end position="234"/>
    </location>
</feature>
<accession>A0A7S0MCM7</accession>
<dbReference type="AlphaFoldDB" id="A0A7S0MCM7"/>
<reference evidence="2" key="1">
    <citation type="submission" date="2021-01" db="EMBL/GenBank/DDBJ databases">
        <authorList>
            <person name="Corre E."/>
            <person name="Pelletier E."/>
            <person name="Niang G."/>
            <person name="Scheremetjew M."/>
            <person name="Finn R."/>
            <person name="Kale V."/>
            <person name="Holt S."/>
            <person name="Cochrane G."/>
            <person name="Meng A."/>
            <person name="Brown T."/>
            <person name="Cohen L."/>
        </authorList>
    </citation>
    <scope>NUCLEOTIDE SEQUENCE</scope>
    <source>
        <strain evidence="2">CCAP979/52</strain>
    </source>
</reference>
<keyword evidence="1" id="KW-0175">Coiled coil</keyword>
<sequence>MQNQSGSGSMQDIVSFNNLSHSALITAGNIHSMLCQISHFFRLKLSLAAQKDQFSRPKTATEVIIDDNIARDSEHQSMSLRLSDKSEKGQENSTALAAACAVFGTKQQSVGCGFVAPSITRKEPTLQDAVNDKTHPSDLHCRLGSQNLDSITSDYAGNRDSFTHNDQLLCVLSELESERAMHQTRNALYMQMQKEISSLKERLNQAEILHEAAKNDLVAQKENFEEQLRNIMHACVAEELVSEEFRKREAKALDRLSLSYCQSFDQGH</sequence>
<protein>
    <submittedName>
        <fullName evidence="2">Uncharacterized protein</fullName>
    </submittedName>
</protein>
<evidence type="ECO:0000256" key="1">
    <source>
        <dbReference type="SAM" id="Coils"/>
    </source>
</evidence>
<dbReference type="EMBL" id="HBEZ01027567">
    <property type="protein sequence ID" value="CAD8637542.1"/>
    <property type="molecule type" value="Transcribed_RNA"/>
</dbReference>